<dbReference type="OrthoDB" id="6446140at2"/>
<accession>A0A4S4AP24</accession>
<dbReference type="InterPro" id="IPR031856">
    <property type="entry name" value="YdaS_toxin-like"/>
</dbReference>
<organism evidence="1 2">
    <name type="scientific">Pseudothauera nasutitermitis</name>
    <dbReference type="NCBI Taxonomy" id="2565930"/>
    <lineage>
        <taxon>Bacteria</taxon>
        <taxon>Pseudomonadati</taxon>
        <taxon>Pseudomonadota</taxon>
        <taxon>Betaproteobacteria</taxon>
        <taxon>Rhodocyclales</taxon>
        <taxon>Zoogloeaceae</taxon>
        <taxon>Pseudothauera</taxon>
    </lineage>
</organism>
<evidence type="ECO:0000313" key="1">
    <source>
        <dbReference type="EMBL" id="THF61420.1"/>
    </source>
</evidence>
<dbReference type="InterPro" id="IPR010982">
    <property type="entry name" value="Lambda_DNA-bd_dom_sf"/>
</dbReference>
<dbReference type="AlphaFoldDB" id="A0A4S4AP24"/>
<reference evidence="1 2" key="1">
    <citation type="submission" date="2019-04" db="EMBL/GenBank/DDBJ databases">
        <title>Azoarcus nasutitermitis sp. nov. isolated from termite nest.</title>
        <authorList>
            <person name="Lin S.-Y."/>
            <person name="Hameed A."/>
            <person name="Hsu Y.-H."/>
            <person name="Young C.-C."/>
        </authorList>
    </citation>
    <scope>NUCLEOTIDE SEQUENCE [LARGE SCALE GENOMIC DNA]</scope>
    <source>
        <strain evidence="1 2">CC-YHH838</strain>
    </source>
</reference>
<dbReference type="RefSeq" id="WP_136350081.1">
    <property type="nucleotide sequence ID" value="NZ_SSOC01000009.1"/>
</dbReference>
<dbReference type="GO" id="GO:0003677">
    <property type="term" value="F:DNA binding"/>
    <property type="evidence" value="ECO:0007669"/>
    <property type="project" value="InterPro"/>
</dbReference>
<dbReference type="Pfam" id="PF15943">
    <property type="entry name" value="YdaS_toxin"/>
    <property type="match status" value="1"/>
</dbReference>
<gene>
    <name evidence="1" type="ORF">E6C76_20275</name>
</gene>
<sequence length="81" mass="9088">MDLKTYLLSIPMLERERLARACGTSYAHLRNVAYGSKTCAESLAINIDRETDGAVRCEELRADVDWAYLRGTAPHIEEESA</sequence>
<proteinExistence type="predicted"/>
<comment type="caution">
    <text evidence="1">The sequence shown here is derived from an EMBL/GenBank/DDBJ whole genome shotgun (WGS) entry which is preliminary data.</text>
</comment>
<dbReference type="EMBL" id="SSOC01000009">
    <property type="protein sequence ID" value="THF61420.1"/>
    <property type="molecule type" value="Genomic_DNA"/>
</dbReference>
<dbReference type="Gene3D" id="1.10.260.40">
    <property type="entry name" value="lambda repressor-like DNA-binding domains"/>
    <property type="match status" value="1"/>
</dbReference>
<keyword evidence="2" id="KW-1185">Reference proteome</keyword>
<name>A0A4S4AP24_9RHOO</name>
<dbReference type="Proteomes" id="UP000308430">
    <property type="component" value="Unassembled WGS sequence"/>
</dbReference>
<protein>
    <submittedName>
        <fullName evidence="1">Helix-turn-helix domain-containing protein</fullName>
    </submittedName>
</protein>
<evidence type="ECO:0000313" key="2">
    <source>
        <dbReference type="Proteomes" id="UP000308430"/>
    </source>
</evidence>